<keyword evidence="1" id="KW-0472">Membrane</keyword>
<feature type="transmembrane region" description="Helical" evidence="1">
    <location>
        <begin position="74"/>
        <end position="92"/>
    </location>
</feature>
<keyword evidence="1" id="KW-1133">Transmembrane helix</keyword>
<keyword evidence="3" id="KW-1185">Reference proteome</keyword>
<evidence type="ECO:0000313" key="2">
    <source>
        <dbReference type="EMBL" id="QDU35895.1"/>
    </source>
</evidence>
<feature type="transmembrane region" description="Helical" evidence="1">
    <location>
        <begin position="7"/>
        <end position="29"/>
    </location>
</feature>
<dbReference type="KEGG" id="mri:Mal4_01770"/>
<reference evidence="2 3" key="1">
    <citation type="submission" date="2019-02" db="EMBL/GenBank/DDBJ databases">
        <title>Deep-cultivation of Planctomycetes and their phenomic and genomic characterization uncovers novel biology.</title>
        <authorList>
            <person name="Wiegand S."/>
            <person name="Jogler M."/>
            <person name="Boedeker C."/>
            <person name="Pinto D."/>
            <person name="Vollmers J."/>
            <person name="Rivas-Marin E."/>
            <person name="Kohn T."/>
            <person name="Peeters S.H."/>
            <person name="Heuer A."/>
            <person name="Rast P."/>
            <person name="Oberbeckmann S."/>
            <person name="Bunk B."/>
            <person name="Jeske O."/>
            <person name="Meyerdierks A."/>
            <person name="Storesund J.E."/>
            <person name="Kallscheuer N."/>
            <person name="Luecker S."/>
            <person name="Lage O.M."/>
            <person name="Pohl T."/>
            <person name="Merkel B.J."/>
            <person name="Hornburger P."/>
            <person name="Mueller R.-W."/>
            <person name="Bruemmer F."/>
            <person name="Labrenz M."/>
            <person name="Spormann A.M."/>
            <person name="Op den Camp H."/>
            <person name="Overmann J."/>
            <person name="Amann R."/>
            <person name="Jetten M.S.M."/>
            <person name="Mascher T."/>
            <person name="Medema M.H."/>
            <person name="Devos D.P."/>
            <person name="Kaster A.-K."/>
            <person name="Ovreas L."/>
            <person name="Rohde M."/>
            <person name="Galperin M.Y."/>
            <person name="Jogler C."/>
        </authorList>
    </citation>
    <scope>NUCLEOTIDE SEQUENCE [LARGE SCALE GENOMIC DNA]</scope>
    <source>
        <strain evidence="2 3">Mal4</strain>
    </source>
</reference>
<dbReference type="EMBL" id="CP036275">
    <property type="protein sequence ID" value="QDU35895.1"/>
    <property type="molecule type" value="Genomic_DNA"/>
</dbReference>
<name>A0A517Z0B4_9PLAN</name>
<sequence length="127" mass="14069">MLKNQFGWAHLGTFLLIWLGFTIWTYLIVSAEFDGSPWTDRRVVLTTVATLLGPMTGAVSRDGQSCCLEFSLRLLPWAGAFLLAGILPQLVRWPFQRGAATLRILVWCLGLTGWFAGGIVSFTHALL</sequence>
<feature type="transmembrane region" description="Helical" evidence="1">
    <location>
        <begin position="104"/>
        <end position="126"/>
    </location>
</feature>
<proteinExistence type="predicted"/>
<accession>A0A517Z0B4</accession>
<protein>
    <submittedName>
        <fullName evidence="2">Uncharacterized protein</fullName>
    </submittedName>
</protein>
<dbReference type="OrthoDB" id="286353at2"/>
<dbReference type="Proteomes" id="UP000320496">
    <property type="component" value="Chromosome"/>
</dbReference>
<evidence type="ECO:0000313" key="3">
    <source>
        <dbReference type="Proteomes" id="UP000320496"/>
    </source>
</evidence>
<dbReference type="RefSeq" id="WP_145366601.1">
    <property type="nucleotide sequence ID" value="NZ_CP036275.1"/>
</dbReference>
<dbReference type="AlphaFoldDB" id="A0A517Z0B4"/>
<keyword evidence="1" id="KW-0812">Transmembrane</keyword>
<evidence type="ECO:0000256" key="1">
    <source>
        <dbReference type="SAM" id="Phobius"/>
    </source>
</evidence>
<gene>
    <name evidence="2" type="ORF">Mal4_01770</name>
</gene>
<organism evidence="2 3">
    <name type="scientific">Maioricimonas rarisocia</name>
    <dbReference type="NCBI Taxonomy" id="2528026"/>
    <lineage>
        <taxon>Bacteria</taxon>
        <taxon>Pseudomonadati</taxon>
        <taxon>Planctomycetota</taxon>
        <taxon>Planctomycetia</taxon>
        <taxon>Planctomycetales</taxon>
        <taxon>Planctomycetaceae</taxon>
        <taxon>Maioricimonas</taxon>
    </lineage>
</organism>